<dbReference type="PROSITE" id="PS00916">
    <property type="entry name" value="PI3_4_KINASE_2"/>
    <property type="match status" value="1"/>
</dbReference>
<protein>
    <recommendedName>
        <fullName evidence="2">phosphatidylinositol 3-kinase</fullName>
        <ecNumber evidence="2">2.7.1.137</ecNumber>
    </recommendedName>
</protein>
<feature type="domain" description="PIK helical" evidence="10">
    <location>
        <begin position="530"/>
        <end position="707"/>
    </location>
</feature>
<evidence type="ECO:0000256" key="2">
    <source>
        <dbReference type="ARBA" id="ARBA00012073"/>
    </source>
</evidence>
<feature type="domain" description="PI3K-RBD" evidence="11">
    <location>
        <begin position="189"/>
        <end position="283"/>
    </location>
</feature>
<dbReference type="Gene3D" id="1.25.40.70">
    <property type="entry name" value="Phosphatidylinositol 3-kinase, accessory domain (PIK)"/>
    <property type="match status" value="1"/>
</dbReference>
<evidence type="ECO:0000256" key="6">
    <source>
        <dbReference type="ARBA" id="ARBA00022840"/>
    </source>
</evidence>
<dbReference type="InterPro" id="IPR001263">
    <property type="entry name" value="PI3K_accessory_dom"/>
</dbReference>
<evidence type="ECO:0000259" key="10">
    <source>
        <dbReference type="PROSITE" id="PS51545"/>
    </source>
</evidence>
<evidence type="ECO:0000259" key="9">
    <source>
        <dbReference type="PROSITE" id="PS51544"/>
    </source>
</evidence>
<feature type="domain" description="C2 PI3K-type" evidence="12">
    <location>
        <begin position="333"/>
        <end position="500"/>
    </location>
</feature>
<dbReference type="SUPFAM" id="SSF54236">
    <property type="entry name" value="Ubiquitin-like"/>
    <property type="match status" value="1"/>
</dbReference>
<dbReference type="PROSITE" id="PS50290">
    <property type="entry name" value="PI3_4_KINASE_3"/>
    <property type="match status" value="1"/>
</dbReference>
<dbReference type="GO" id="GO:0016303">
    <property type="term" value="F:1-phosphatidylinositol-3-kinase activity"/>
    <property type="evidence" value="ECO:0007669"/>
    <property type="project" value="UniProtKB-EC"/>
</dbReference>
<dbReference type="Gene3D" id="3.10.20.770">
    <property type="match status" value="1"/>
</dbReference>
<dbReference type="FunFam" id="3.30.1010.10:FF:000008">
    <property type="entry name" value="Phosphatidylinositol 4,5-bisphosphate 3-kinase catalytic subunit gamma"/>
    <property type="match status" value="1"/>
</dbReference>
<dbReference type="Pfam" id="PF00792">
    <property type="entry name" value="PI3K_C2"/>
    <property type="match status" value="1"/>
</dbReference>
<evidence type="ECO:0000259" key="8">
    <source>
        <dbReference type="PROSITE" id="PS50290"/>
    </source>
</evidence>
<dbReference type="PANTHER" id="PTHR10048:SF118">
    <property type="entry name" value="PI-3 KINASE"/>
    <property type="match status" value="1"/>
</dbReference>
<dbReference type="GO" id="GO:0048015">
    <property type="term" value="P:phosphatidylinositol-mediated signaling"/>
    <property type="evidence" value="ECO:0007669"/>
    <property type="project" value="TreeGrafter"/>
</dbReference>
<dbReference type="FunFam" id="1.25.40.70:FF:000021">
    <property type="entry name" value="PI-3 kinase"/>
    <property type="match status" value="1"/>
</dbReference>
<dbReference type="PROSITE" id="PS51547">
    <property type="entry name" value="C2_PI3K"/>
    <property type="match status" value="1"/>
</dbReference>
<keyword evidence="6" id="KW-0067">ATP-binding</keyword>
<feature type="domain" description="PI3K/PI4K catalytic" evidence="8">
    <location>
        <begin position="774"/>
        <end position="1057"/>
    </location>
</feature>
<dbReference type="SUPFAM" id="SSF49562">
    <property type="entry name" value="C2 domain (Calcium/lipid-binding domain, CaLB)"/>
    <property type="match status" value="1"/>
</dbReference>
<dbReference type="CDD" id="cd08693">
    <property type="entry name" value="C2_PI3K_class_I_beta_delta"/>
    <property type="match status" value="1"/>
</dbReference>
<dbReference type="InterPro" id="IPR000341">
    <property type="entry name" value="PI3K_Ras-bd_dom"/>
</dbReference>
<dbReference type="PROSITE" id="PS51544">
    <property type="entry name" value="PI3K_ABD"/>
    <property type="match status" value="1"/>
</dbReference>
<dbReference type="PANTHER" id="PTHR10048">
    <property type="entry name" value="PHOSPHATIDYLINOSITOL KINASE"/>
    <property type="match status" value="1"/>
</dbReference>
<dbReference type="Pfam" id="PF00613">
    <property type="entry name" value="PI3Ka"/>
    <property type="match status" value="1"/>
</dbReference>
<accession>A0A1L8DMH7</accession>
<dbReference type="SMART" id="SM00146">
    <property type="entry name" value="PI3Kc"/>
    <property type="match status" value="1"/>
</dbReference>
<evidence type="ECO:0000256" key="1">
    <source>
        <dbReference type="ARBA" id="ARBA00001498"/>
    </source>
</evidence>
<dbReference type="SMART" id="SM00145">
    <property type="entry name" value="PI3Ka"/>
    <property type="match status" value="1"/>
</dbReference>
<dbReference type="SUPFAM" id="SSF56112">
    <property type="entry name" value="Protein kinase-like (PK-like)"/>
    <property type="match status" value="1"/>
</dbReference>
<evidence type="ECO:0000256" key="3">
    <source>
        <dbReference type="ARBA" id="ARBA00022679"/>
    </source>
</evidence>
<dbReference type="PROSITE" id="PS51546">
    <property type="entry name" value="PI3K_RBD"/>
    <property type="match status" value="1"/>
</dbReference>
<feature type="domain" description="PI3K-ABD" evidence="9">
    <location>
        <begin position="20"/>
        <end position="109"/>
    </location>
</feature>
<dbReference type="GO" id="GO:0050920">
    <property type="term" value="P:regulation of chemotaxis"/>
    <property type="evidence" value="ECO:0007669"/>
    <property type="project" value="UniProtKB-ARBA"/>
</dbReference>
<evidence type="ECO:0000259" key="12">
    <source>
        <dbReference type="PROSITE" id="PS51547"/>
    </source>
</evidence>
<dbReference type="Pfam" id="PF00794">
    <property type="entry name" value="PI3K_rbd"/>
    <property type="match status" value="1"/>
</dbReference>
<dbReference type="InterPro" id="IPR016024">
    <property type="entry name" value="ARM-type_fold"/>
</dbReference>
<organism evidence="13">
    <name type="scientific">Nyssomyia neivai</name>
    <dbReference type="NCBI Taxonomy" id="330878"/>
    <lineage>
        <taxon>Eukaryota</taxon>
        <taxon>Metazoa</taxon>
        <taxon>Ecdysozoa</taxon>
        <taxon>Arthropoda</taxon>
        <taxon>Hexapoda</taxon>
        <taxon>Insecta</taxon>
        <taxon>Pterygota</taxon>
        <taxon>Neoptera</taxon>
        <taxon>Endopterygota</taxon>
        <taxon>Diptera</taxon>
        <taxon>Nematocera</taxon>
        <taxon>Psychodoidea</taxon>
        <taxon>Psychodidae</taxon>
        <taxon>Nyssomyia</taxon>
    </lineage>
</organism>
<dbReference type="GO" id="GO:0016477">
    <property type="term" value="P:cell migration"/>
    <property type="evidence" value="ECO:0007669"/>
    <property type="project" value="TreeGrafter"/>
</dbReference>
<dbReference type="PROSITE" id="PS51545">
    <property type="entry name" value="PIK_HELICAL"/>
    <property type="match status" value="1"/>
</dbReference>
<proteinExistence type="inferred from homology"/>
<dbReference type="Gene3D" id="3.30.1010.10">
    <property type="entry name" value="Phosphatidylinositol 3-kinase Catalytic Subunit, Chain A, domain 4"/>
    <property type="match status" value="1"/>
</dbReference>
<sequence length="1074" mass="125420">MVPLPQHFVEYDFWSRTGNSADPIELTCLMPTGILIPLITLRNSTLQDIKEELWEKAEKYPLYGHLRDKSMYVLYALSEFSRPDELTDESKRICDVKPYFCMLKISEKQISTNNTLNKNINYLIGRVPHEFSMKNPELNDFRYKMSLQCDQMSQKRQKMTWTDKVLYQFPPRLASSRDIPETVRVRFRNDHFVLVAKFENQEAETSFTFSVRYDMTPHKLLDTILTKKALTTNKQLNRDRVSDYILKVCGQDEFLFGEFPLVQFLYIQDTLSRNGVPTVVTQSIKNLSVFDDIIYQTPESLERMYYKNRPTLQHHNSSTTLRKKTKYTLSWDIHERFQCMINQIKDLNCDKSRTVEVGIQVGLFHGGKSLCEPKQTTERILNSEGFAEFEETLTFDIFVYNIPRMARLCMVVYETAKSAKGGGVRSRRIKDNTRDMYINPLVWVNTTVFDYKNQLKTGAVTLYAWAYAEDSQSDDLLHPLGTVEPNPRNDKCSAITMTFDNYTTDNTIMYPSEDKILEHASRLAKQDNLNRDSAQDTRTIREILSPWLKNDRLHEMHEQERNAIWAKRYDCLHDEPEGLPCLLFCVEWNDKNEVCEITSLLKKWKGVSVERALELLDYAYADQTVRRFAVNCLRRVRDEELLLYLLQLVQAMKHESYLYSDLVEFLLIRALNNQRIGHFLFWHLRSEMQVPSVQIRFGLILEAYLTGSQEHIPILLKQMQCLEKLKEGSELAKRGNREKGRALLQEFFGDNHVSNTISNVVSPLNPSFRCRALRTDKCKVMDSKMRPLWIVFENADIHGDDIYVIFKNGDDLRQDMLTLQMLRIMDRIWKSHGYDFRMNPYSCISMERRLGMIEVVLSAETIANIQKVKGMFSATSPFKKGSLLAWLREHNTTDESLQRAITEFTYSCAGYCVATYVLGVADRHSDNIMVKKTGQLFHIDFGHILGHFKEKFGFRRERVPFVLTHDFVYVINNGRTDKEADEFRTFQDLCEKAFLILRQHGCLILSLFAMMISTGLPELSSEKDLNYLRETLVLDLPENEAREHFRSKFSEALANSWKTSLNWASHNFSKNNKQ</sequence>
<dbReference type="InterPro" id="IPR015433">
    <property type="entry name" value="PI3/4_kinase"/>
</dbReference>
<evidence type="ECO:0000256" key="5">
    <source>
        <dbReference type="ARBA" id="ARBA00022777"/>
    </source>
</evidence>
<dbReference type="FunFam" id="1.10.1070.11:FF:000001">
    <property type="entry name" value="Phosphatidylinositol 4,5-bisphosphate 3-kinase catalytic subunit"/>
    <property type="match status" value="1"/>
</dbReference>
<dbReference type="GO" id="GO:0005737">
    <property type="term" value="C:cytoplasm"/>
    <property type="evidence" value="ECO:0007669"/>
    <property type="project" value="UniProtKB-ARBA"/>
</dbReference>
<dbReference type="EC" id="2.7.1.137" evidence="2"/>
<dbReference type="GO" id="GO:0005524">
    <property type="term" value="F:ATP binding"/>
    <property type="evidence" value="ECO:0007669"/>
    <property type="project" value="UniProtKB-KW"/>
</dbReference>
<dbReference type="CDD" id="cd05165">
    <property type="entry name" value="PI3Kc_I"/>
    <property type="match status" value="1"/>
</dbReference>
<evidence type="ECO:0000313" key="13">
    <source>
        <dbReference type="EMBL" id="JAV07652.1"/>
    </source>
</evidence>
<dbReference type="SMART" id="SM00144">
    <property type="entry name" value="PI3K_rbd"/>
    <property type="match status" value="1"/>
</dbReference>
<dbReference type="InterPro" id="IPR011009">
    <property type="entry name" value="Kinase-like_dom_sf"/>
</dbReference>
<dbReference type="GO" id="GO:0043491">
    <property type="term" value="P:phosphatidylinositol 3-kinase/protein kinase B signal transduction"/>
    <property type="evidence" value="ECO:0007669"/>
    <property type="project" value="TreeGrafter"/>
</dbReference>
<keyword evidence="5 13" id="KW-0418">Kinase</keyword>
<dbReference type="GO" id="GO:0032060">
    <property type="term" value="P:bleb assembly"/>
    <property type="evidence" value="ECO:0007669"/>
    <property type="project" value="UniProtKB-ARBA"/>
</dbReference>
<dbReference type="EMBL" id="GFDF01006432">
    <property type="protein sequence ID" value="JAV07652.1"/>
    <property type="molecule type" value="Transcribed_RNA"/>
</dbReference>
<dbReference type="PROSITE" id="PS00915">
    <property type="entry name" value="PI3_4_KINASE_1"/>
    <property type="match status" value="1"/>
</dbReference>
<dbReference type="InterPro" id="IPR018936">
    <property type="entry name" value="PI3/4_kinase_CS"/>
</dbReference>
<comment type="catalytic activity">
    <reaction evidence="1">
        <text>a 1,2-diacyl-sn-glycero-3-phospho-(1D-myo-inositol) + ATP = a 1,2-diacyl-sn-glycero-3-phospho-(1D-myo-inositol-3-phosphate) + ADP + H(+)</text>
        <dbReference type="Rhea" id="RHEA:12709"/>
        <dbReference type="ChEBI" id="CHEBI:15378"/>
        <dbReference type="ChEBI" id="CHEBI:30616"/>
        <dbReference type="ChEBI" id="CHEBI:57880"/>
        <dbReference type="ChEBI" id="CHEBI:58088"/>
        <dbReference type="ChEBI" id="CHEBI:456216"/>
        <dbReference type="EC" id="2.7.1.137"/>
    </reaction>
</comment>
<evidence type="ECO:0000259" key="11">
    <source>
        <dbReference type="PROSITE" id="PS51546"/>
    </source>
</evidence>
<dbReference type="SMART" id="SM00143">
    <property type="entry name" value="PI3K_p85B"/>
    <property type="match status" value="1"/>
</dbReference>
<keyword evidence="3" id="KW-0808">Transferase</keyword>
<dbReference type="InterPro" id="IPR035892">
    <property type="entry name" value="C2_domain_sf"/>
</dbReference>
<dbReference type="SUPFAM" id="SSF48371">
    <property type="entry name" value="ARM repeat"/>
    <property type="match status" value="1"/>
</dbReference>
<dbReference type="InterPro" id="IPR036940">
    <property type="entry name" value="PI3/4_kinase_cat_sf"/>
</dbReference>
<reference evidence="13" key="1">
    <citation type="submission" date="2016-12" db="EMBL/GenBank/DDBJ databases">
        <title>An insight into the sialome and mialome of the sand fly, Nyssomyia neivai.</title>
        <authorList>
            <person name="Sebastian V."/>
            <person name="Goulart T.M."/>
            <person name="Oliveira W."/>
            <person name="Calvo E."/>
            <person name="Oliveira L.F."/>
            <person name="Pinto M.C."/>
            <person name="Rosselino A.M."/>
            <person name="Ribeiro J.M."/>
        </authorList>
    </citation>
    <scope>NUCLEOTIDE SEQUENCE</scope>
</reference>
<dbReference type="InterPro" id="IPR000403">
    <property type="entry name" value="PI3/4_kinase_cat_dom"/>
</dbReference>
<dbReference type="Pfam" id="PF00454">
    <property type="entry name" value="PI3_PI4_kinase"/>
    <property type="match status" value="1"/>
</dbReference>
<dbReference type="InterPro" id="IPR029071">
    <property type="entry name" value="Ubiquitin-like_domsf"/>
</dbReference>
<dbReference type="Gene3D" id="1.10.1070.11">
    <property type="entry name" value="Phosphatidylinositol 3-/4-kinase, catalytic domain"/>
    <property type="match status" value="1"/>
</dbReference>
<dbReference type="GO" id="GO:0005886">
    <property type="term" value="C:plasma membrane"/>
    <property type="evidence" value="ECO:0007669"/>
    <property type="project" value="TreeGrafter"/>
</dbReference>
<name>A0A1L8DMH7_9DIPT</name>
<comment type="similarity">
    <text evidence="7">Belongs to the PI3/PI4-kinase family.</text>
</comment>
<dbReference type="InterPro" id="IPR042236">
    <property type="entry name" value="PI3K_accessory_sf"/>
</dbReference>
<dbReference type="AlphaFoldDB" id="A0A1L8DMH7"/>
<dbReference type="Gene3D" id="2.60.40.150">
    <property type="entry name" value="C2 domain"/>
    <property type="match status" value="1"/>
</dbReference>
<dbReference type="SMART" id="SM00142">
    <property type="entry name" value="PI3K_C2"/>
    <property type="match status" value="1"/>
</dbReference>
<dbReference type="GO" id="GO:0035005">
    <property type="term" value="F:1-phosphatidylinositol-4-phosphate 3-kinase activity"/>
    <property type="evidence" value="ECO:0007669"/>
    <property type="project" value="TreeGrafter"/>
</dbReference>
<keyword evidence="4" id="KW-0547">Nucleotide-binding</keyword>
<evidence type="ECO:0000256" key="7">
    <source>
        <dbReference type="PROSITE-ProRule" id="PRU00880"/>
    </source>
</evidence>
<dbReference type="Pfam" id="PF02192">
    <property type="entry name" value="PI3K_p85B"/>
    <property type="match status" value="1"/>
</dbReference>
<dbReference type="InterPro" id="IPR002420">
    <property type="entry name" value="PI3K-type_C2_dom"/>
</dbReference>
<dbReference type="GO" id="GO:0005942">
    <property type="term" value="C:phosphatidylinositol 3-kinase complex"/>
    <property type="evidence" value="ECO:0007669"/>
    <property type="project" value="TreeGrafter"/>
</dbReference>
<evidence type="ECO:0000256" key="4">
    <source>
        <dbReference type="ARBA" id="ARBA00022741"/>
    </source>
</evidence>
<dbReference type="InterPro" id="IPR003113">
    <property type="entry name" value="PI3K_ABD"/>
</dbReference>